<proteinExistence type="predicted"/>
<comment type="caution">
    <text evidence="1">The sequence shown here is derived from an EMBL/GenBank/DDBJ whole genome shotgun (WGS) entry which is preliminary data.</text>
</comment>
<dbReference type="Proteomes" id="UP000661715">
    <property type="component" value="Unassembled WGS sequence"/>
</dbReference>
<evidence type="ECO:0000313" key="1">
    <source>
        <dbReference type="EMBL" id="MBD0724180.1"/>
    </source>
</evidence>
<accession>A0ABR7UN60</accession>
<keyword evidence="2" id="KW-1185">Reference proteome</keyword>
<reference evidence="1 2" key="1">
    <citation type="journal article" date="2020" name="Microbiol. Res.">
        <title>Flavobacterium pokkalii sp. nov., a novel plant growth promoting native rhizobacteria isolated from pokkali rice grown in coastal saline affected agricultural regions of southern India, Kerala.</title>
        <authorList>
            <person name="Menon R.R."/>
            <person name="Kumari S."/>
            <person name="Viver T."/>
            <person name="Rameshkumar N."/>
        </authorList>
    </citation>
    <scope>NUCLEOTIDE SEQUENCE [LARGE SCALE GENOMIC DNA]</scope>
    <source>
        <strain evidence="1 2">L1I52</strain>
    </source>
</reference>
<protein>
    <submittedName>
        <fullName evidence="1">Uncharacterized protein</fullName>
    </submittedName>
</protein>
<organism evidence="1 2">
    <name type="scientific">Flavobacterium pokkalii</name>
    <dbReference type="NCBI Taxonomy" id="1940408"/>
    <lineage>
        <taxon>Bacteria</taxon>
        <taxon>Pseudomonadati</taxon>
        <taxon>Bacteroidota</taxon>
        <taxon>Flavobacteriia</taxon>
        <taxon>Flavobacteriales</taxon>
        <taxon>Flavobacteriaceae</taxon>
        <taxon>Flavobacterium</taxon>
    </lineage>
</organism>
<sequence>MCFGNQNELDSPDRSGILCLVFLTRQRYSAEQEGCLLKKGSCSASKKNKGFFWKVGCKKKNPACHANGI</sequence>
<gene>
    <name evidence="1" type="ORF">B6A10_03210</name>
</gene>
<name>A0ABR7UN60_9FLAO</name>
<dbReference type="EMBL" id="NASZ01000003">
    <property type="protein sequence ID" value="MBD0724180.1"/>
    <property type="molecule type" value="Genomic_DNA"/>
</dbReference>
<evidence type="ECO:0000313" key="2">
    <source>
        <dbReference type="Proteomes" id="UP000661715"/>
    </source>
</evidence>